<evidence type="ECO:0000259" key="1">
    <source>
        <dbReference type="Pfam" id="PF01609"/>
    </source>
</evidence>
<evidence type="ECO:0000313" key="3">
    <source>
        <dbReference type="Proteomes" id="UP000320791"/>
    </source>
</evidence>
<dbReference type="PANTHER" id="PTHR34614:SF2">
    <property type="entry name" value="TRANSPOSASE IS4-LIKE DOMAIN-CONTAINING PROTEIN"/>
    <property type="match status" value="1"/>
</dbReference>
<dbReference type="GO" id="GO:0003677">
    <property type="term" value="F:DNA binding"/>
    <property type="evidence" value="ECO:0007669"/>
    <property type="project" value="InterPro"/>
</dbReference>
<accession>A0A5C5UBS2</accession>
<dbReference type="NCBIfam" id="NF033559">
    <property type="entry name" value="transpos_IS1634"/>
    <property type="match status" value="1"/>
</dbReference>
<dbReference type="PANTHER" id="PTHR34614">
    <property type="match status" value="1"/>
</dbReference>
<dbReference type="GO" id="GO:0004803">
    <property type="term" value="F:transposase activity"/>
    <property type="evidence" value="ECO:0007669"/>
    <property type="project" value="InterPro"/>
</dbReference>
<dbReference type="AlphaFoldDB" id="A0A5C5UBS2"/>
<dbReference type="EMBL" id="VOHM01000023">
    <property type="protein sequence ID" value="TWT23062.1"/>
    <property type="molecule type" value="Genomic_DNA"/>
</dbReference>
<dbReference type="Proteomes" id="UP000320791">
    <property type="component" value="Unassembled WGS sequence"/>
</dbReference>
<dbReference type="InterPro" id="IPR047654">
    <property type="entry name" value="IS1634_transpos"/>
</dbReference>
<dbReference type="RefSeq" id="WP_146325144.1">
    <property type="nucleotide sequence ID" value="NZ_BAABLR010000068.1"/>
</dbReference>
<reference evidence="2 3" key="1">
    <citation type="submission" date="2019-08" db="EMBL/GenBank/DDBJ databases">
        <authorList>
            <person name="Lei W."/>
        </authorList>
    </citation>
    <scope>NUCLEOTIDE SEQUENCE [LARGE SCALE GENOMIC DNA]</scope>
    <source>
        <strain evidence="2 3">CCUG 58627</strain>
    </source>
</reference>
<sequence>MPLPRVRTVPTASGATAVQVIWRYVDNKPVLDHVGSAHSDEELAVLKAQAQRLIDGDTSDQLALNIGVVPAAAVAGTGSAEQPLVVTSERAGLLLDAIRGAFTQLGLGTASGNDPVFYDLVTARIISPASKLESIETLAEVGVQSASYSTIQRCLPRYATDEFRAQLTHALATHAGIGHGVLVFYDVTTLRFETDQEDEVHTPGDSNQRLEKPQITVGMLTDATGLPLSIGAFEGNRAETQTMLPMIQRLAKAYNLNDITVVADAGTLSASNKKAIVDAGLAYILGTKVRDIPHPIAQWRKQHPDQDYTDGQIWTLAAPSDHAPDEVPRSVTYYQYSWDRARRSRKGINKQLAKAQHAVDGKIPITRNRYLDRKAPTTKVNYALADQHLALAGIKGYETNRSDLTAEQVIGFHRQLFKIEQSFRMANTDLKAGPIHHSKQDAINAHLTIVMTAMACGHILEQASGIPLKRLVRTLKKYRSITLDIDGQTIHARTPIPDDLVAIIERLPKPD</sequence>
<evidence type="ECO:0000313" key="2">
    <source>
        <dbReference type="EMBL" id="TWT23062.1"/>
    </source>
</evidence>
<dbReference type="Pfam" id="PF01609">
    <property type="entry name" value="DDE_Tnp_1"/>
    <property type="match status" value="1"/>
</dbReference>
<dbReference type="InterPro" id="IPR002559">
    <property type="entry name" value="Transposase_11"/>
</dbReference>
<dbReference type="SUPFAM" id="SSF53098">
    <property type="entry name" value="Ribonuclease H-like"/>
    <property type="match status" value="1"/>
</dbReference>
<dbReference type="GO" id="GO:0006313">
    <property type="term" value="P:DNA transposition"/>
    <property type="evidence" value="ECO:0007669"/>
    <property type="project" value="InterPro"/>
</dbReference>
<proteinExistence type="predicted"/>
<feature type="domain" description="Transposase IS4-like" evidence="1">
    <location>
        <begin position="182"/>
        <end position="454"/>
    </location>
</feature>
<keyword evidence="3" id="KW-1185">Reference proteome</keyword>
<dbReference type="OrthoDB" id="3722616at2"/>
<gene>
    <name evidence="2" type="ORF">FRX94_10000</name>
</gene>
<protein>
    <submittedName>
        <fullName evidence="2">IS1634 family transposase</fullName>
    </submittedName>
</protein>
<comment type="caution">
    <text evidence="2">The sequence shown here is derived from an EMBL/GenBank/DDBJ whole genome shotgun (WGS) entry which is preliminary data.</text>
</comment>
<dbReference type="InterPro" id="IPR012337">
    <property type="entry name" value="RNaseH-like_sf"/>
</dbReference>
<organism evidence="2 3">
    <name type="scientific">Corynebacterium canis</name>
    <dbReference type="NCBI Taxonomy" id="679663"/>
    <lineage>
        <taxon>Bacteria</taxon>
        <taxon>Bacillati</taxon>
        <taxon>Actinomycetota</taxon>
        <taxon>Actinomycetes</taxon>
        <taxon>Mycobacteriales</taxon>
        <taxon>Corynebacteriaceae</taxon>
        <taxon>Corynebacterium</taxon>
    </lineage>
</organism>
<name>A0A5C5UBS2_9CORY</name>